<evidence type="ECO:0000256" key="5">
    <source>
        <dbReference type="ARBA" id="ARBA00023002"/>
    </source>
</evidence>
<reference evidence="9" key="1">
    <citation type="submission" date="2020-05" db="EMBL/GenBank/DDBJ databases">
        <title>Sulfur intermediates as new biogeochemical hubs in an aquatic model microbial ecosystem.</title>
        <authorList>
            <person name="Vigneron A."/>
        </authorList>
    </citation>
    <scope>NUCLEOTIDE SEQUENCE</scope>
    <source>
        <strain evidence="9">Bin.250</strain>
    </source>
</reference>
<proteinExistence type="inferred from homology"/>
<dbReference type="InterPro" id="IPR002397">
    <property type="entry name" value="Cyt_P450_B"/>
</dbReference>
<dbReference type="InterPro" id="IPR017972">
    <property type="entry name" value="Cyt_P450_CS"/>
</dbReference>
<name>A0A972VYP9_9GAMM</name>
<dbReference type="GO" id="GO:0016705">
    <property type="term" value="F:oxidoreductase activity, acting on paired donors, with incorporation or reduction of molecular oxygen"/>
    <property type="evidence" value="ECO:0007669"/>
    <property type="project" value="InterPro"/>
</dbReference>
<dbReference type="PANTHER" id="PTHR46696:SF1">
    <property type="entry name" value="CYTOCHROME P450 YJIB-RELATED"/>
    <property type="match status" value="1"/>
</dbReference>
<keyword evidence="7 8" id="KW-0503">Monooxygenase</keyword>
<dbReference type="PRINTS" id="PR00359">
    <property type="entry name" value="BP450"/>
</dbReference>
<dbReference type="EMBL" id="JABMOJ010000198">
    <property type="protein sequence ID" value="NQV64780.1"/>
    <property type="molecule type" value="Genomic_DNA"/>
</dbReference>
<accession>A0A972VYP9</accession>
<evidence type="ECO:0000256" key="6">
    <source>
        <dbReference type="ARBA" id="ARBA00023004"/>
    </source>
</evidence>
<evidence type="ECO:0000256" key="2">
    <source>
        <dbReference type="ARBA" id="ARBA00010617"/>
    </source>
</evidence>
<dbReference type="FunFam" id="1.10.630.10:FF:000018">
    <property type="entry name" value="Cytochrome P450 monooxygenase"/>
    <property type="match status" value="1"/>
</dbReference>
<evidence type="ECO:0000256" key="8">
    <source>
        <dbReference type="RuleBase" id="RU000461"/>
    </source>
</evidence>
<evidence type="ECO:0000256" key="1">
    <source>
        <dbReference type="ARBA" id="ARBA00001971"/>
    </source>
</evidence>
<keyword evidence="6 8" id="KW-0408">Iron</keyword>
<protein>
    <submittedName>
        <fullName evidence="9">Cytochrome P450</fullName>
    </submittedName>
</protein>
<dbReference type="CDD" id="cd11033">
    <property type="entry name" value="CYP142-like"/>
    <property type="match status" value="1"/>
</dbReference>
<organism evidence="9 10">
    <name type="scientific">SAR86 cluster bacterium</name>
    <dbReference type="NCBI Taxonomy" id="2030880"/>
    <lineage>
        <taxon>Bacteria</taxon>
        <taxon>Pseudomonadati</taxon>
        <taxon>Pseudomonadota</taxon>
        <taxon>Gammaproteobacteria</taxon>
        <taxon>SAR86 cluster</taxon>
    </lineage>
</organism>
<dbReference type="SUPFAM" id="SSF48264">
    <property type="entry name" value="Cytochrome P450"/>
    <property type="match status" value="1"/>
</dbReference>
<keyword evidence="5 8" id="KW-0560">Oxidoreductase</keyword>
<evidence type="ECO:0000313" key="9">
    <source>
        <dbReference type="EMBL" id="NQV64780.1"/>
    </source>
</evidence>
<keyword evidence="4 8" id="KW-0479">Metal-binding</keyword>
<gene>
    <name evidence="9" type="ORF">HQ497_05380</name>
</gene>
<dbReference type="GO" id="GO:0004497">
    <property type="term" value="F:monooxygenase activity"/>
    <property type="evidence" value="ECO:0007669"/>
    <property type="project" value="UniProtKB-KW"/>
</dbReference>
<dbReference type="InterPro" id="IPR001128">
    <property type="entry name" value="Cyt_P450"/>
</dbReference>
<keyword evidence="3 8" id="KW-0349">Heme</keyword>
<dbReference type="Proteomes" id="UP000754644">
    <property type="component" value="Unassembled WGS sequence"/>
</dbReference>
<evidence type="ECO:0000313" key="10">
    <source>
        <dbReference type="Proteomes" id="UP000754644"/>
    </source>
</evidence>
<comment type="caution">
    <text evidence="9">The sequence shown here is derived from an EMBL/GenBank/DDBJ whole genome shotgun (WGS) entry which is preliminary data.</text>
</comment>
<comment type="cofactor">
    <cofactor evidence="1">
        <name>heme</name>
        <dbReference type="ChEBI" id="CHEBI:30413"/>
    </cofactor>
</comment>
<evidence type="ECO:0000256" key="4">
    <source>
        <dbReference type="ARBA" id="ARBA00022723"/>
    </source>
</evidence>
<dbReference type="InterPro" id="IPR036396">
    <property type="entry name" value="Cyt_P450_sf"/>
</dbReference>
<dbReference type="Pfam" id="PF00067">
    <property type="entry name" value="p450"/>
    <property type="match status" value="1"/>
</dbReference>
<comment type="similarity">
    <text evidence="2 8">Belongs to the cytochrome P450 family.</text>
</comment>
<dbReference type="PROSITE" id="PS00086">
    <property type="entry name" value="CYTOCHROME_P450"/>
    <property type="match status" value="1"/>
</dbReference>
<evidence type="ECO:0000256" key="3">
    <source>
        <dbReference type="ARBA" id="ARBA00022617"/>
    </source>
</evidence>
<dbReference type="PANTHER" id="PTHR46696">
    <property type="entry name" value="P450, PUTATIVE (EUROFUNG)-RELATED"/>
    <property type="match status" value="1"/>
</dbReference>
<dbReference type="GO" id="GO:0020037">
    <property type="term" value="F:heme binding"/>
    <property type="evidence" value="ECO:0007669"/>
    <property type="project" value="InterPro"/>
</dbReference>
<dbReference type="GO" id="GO:0005506">
    <property type="term" value="F:iron ion binding"/>
    <property type="evidence" value="ECO:0007669"/>
    <property type="project" value="InterPro"/>
</dbReference>
<evidence type="ECO:0000256" key="7">
    <source>
        <dbReference type="ARBA" id="ARBA00023033"/>
    </source>
</evidence>
<dbReference type="AlphaFoldDB" id="A0A972VYP9"/>
<dbReference type="Gene3D" id="1.10.630.10">
    <property type="entry name" value="Cytochrome P450"/>
    <property type="match status" value="1"/>
</dbReference>
<sequence length="419" mass="47992">MADAFAIDPHYDVNQIPLDGLDPSHPALFANDTVWEHFARLRKEDPVHYHKESSVGPYWSVTRYEDIMYVDKNHDIFSSKQSMGGITLGGAPRPDDDAFALPMFIQEDPPKHDAQRRVVTPMFIPRNLADLEPLIRERAGMILDGLPRNEEFDWVQRVSKELTAQMLATLFDVPQEDRMKLVFWSDTVQQLGDPEMFENPEEGFKILFECLAYFTEFYEARKKEPAKFDLISMLAHDESTNNMSPQELLGNIILLIVGGNDTTRNSISGGVLALNRYPKEYEKLLQNPGLIPKMVPEIIRWQTPLAHMARTALQDTTLGGKQIKKGDRLAMWYISGNRDEDYIDKADEFIIDRVNPRTHTAFGYGVHRCVGNRLAEMQLRVMWEEIQKRFSKVEVTGTPVLLNSSFVHGIVELPVTLRD</sequence>